<keyword evidence="1" id="KW-0472">Membrane</keyword>
<dbReference type="RefSeq" id="WP_113648589.1">
    <property type="nucleotide sequence ID" value="NZ_QMHN01000006.1"/>
</dbReference>
<comment type="caution">
    <text evidence="2">The sequence shown here is derived from an EMBL/GenBank/DDBJ whole genome shotgun (WGS) entry which is preliminary data.</text>
</comment>
<accession>A0A3S3PFL1</accession>
<reference evidence="2 3" key="1">
    <citation type="submission" date="2018-06" db="EMBL/GenBank/DDBJ databases">
        <title>Pedobacter endophyticus sp. nov., an endophytic bacterium isolated from a leaf of Triticum aestivum.</title>
        <authorList>
            <person name="Zhang L."/>
        </authorList>
    </citation>
    <scope>NUCLEOTIDE SEQUENCE [LARGE SCALE GENOMIC DNA]</scope>
    <source>
        <strain evidence="2 3">CM134L-2</strain>
    </source>
</reference>
<feature type="transmembrane region" description="Helical" evidence="1">
    <location>
        <begin position="67"/>
        <end position="87"/>
    </location>
</feature>
<dbReference type="OrthoDB" id="794917at2"/>
<evidence type="ECO:0000313" key="2">
    <source>
        <dbReference type="EMBL" id="RWU04839.1"/>
    </source>
</evidence>
<feature type="transmembrane region" description="Helical" evidence="1">
    <location>
        <begin position="123"/>
        <end position="142"/>
    </location>
</feature>
<sequence>MQEFDHIEALWAKHTVDVKISADEMLKQAKKDVSNMRTKSLLNIIGMMLSVFAVAAIWLFYDVTSISTHFGISIIILAIAVYTIILYSNHRVISRNDFTENPNIFLQKLKVYQLQRHQLYNRLYWFYVIALSLGMALYFYEILHNFELWLQILTLILSFGWIIFCSTLVRKAVIKKDKERIALLIEKFERISGQFKETE</sequence>
<proteinExistence type="predicted"/>
<evidence type="ECO:0000256" key="1">
    <source>
        <dbReference type="SAM" id="Phobius"/>
    </source>
</evidence>
<feature type="transmembrane region" description="Helical" evidence="1">
    <location>
        <begin position="148"/>
        <end position="169"/>
    </location>
</feature>
<dbReference type="EMBL" id="SAYW01000006">
    <property type="protein sequence ID" value="RWU04839.1"/>
    <property type="molecule type" value="Genomic_DNA"/>
</dbReference>
<protein>
    <submittedName>
        <fullName evidence="2">Uncharacterized protein</fullName>
    </submittedName>
</protein>
<dbReference type="AlphaFoldDB" id="A0A3S3PFL1"/>
<organism evidence="2 3">
    <name type="scientific">Pedobacter chitinilyticus</name>
    <dbReference type="NCBI Taxonomy" id="2233776"/>
    <lineage>
        <taxon>Bacteria</taxon>
        <taxon>Pseudomonadati</taxon>
        <taxon>Bacteroidota</taxon>
        <taxon>Sphingobacteriia</taxon>
        <taxon>Sphingobacteriales</taxon>
        <taxon>Sphingobacteriaceae</taxon>
        <taxon>Pedobacter</taxon>
    </lineage>
</organism>
<keyword evidence="1" id="KW-1133">Transmembrane helix</keyword>
<keyword evidence="1" id="KW-0812">Transmembrane</keyword>
<name>A0A3S3PFL1_9SPHI</name>
<feature type="transmembrane region" description="Helical" evidence="1">
    <location>
        <begin position="40"/>
        <end position="61"/>
    </location>
</feature>
<keyword evidence="3" id="KW-1185">Reference proteome</keyword>
<evidence type="ECO:0000313" key="3">
    <source>
        <dbReference type="Proteomes" id="UP000284120"/>
    </source>
</evidence>
<dbReference type="Proteomes" id="UP000284120">
    <property type="component" value="Unassembled WGS sequence"/>
</dbReference>
<gene>
    <name evidence="2" type="ORF">DPV69_16870</name>
</gene>